<evidence type="ECO:0000313" key="7">
    <source>
        <dbReference type="EMBL" id="CBH74334.1"/>
    </source>
</evidence>
<dbReference type="PANTHER" id="PTHR47089:SF1">
    <property type="entry name" value="GUANOSINE ABC TRANSPORTER PERMEASE PROTEIN NUPP"/>
    <property type="match status" value="1"/>
</dbReference>
<dbReference type="Pfam" id="PF02653">
    <property type="entry name" value="BPD_transp_2"/>
    <property type="match status" value="1"/>
</dbReference>
<feature type="transmembrane region" description="Helical" evidence="6">
    <location>
        <begin position="138"/>
        <end position="159"/>
    </location>
</feature>
<comment type="subcellular location">
    <subcellularLocation>
        <location evidence="1">Cell membrane</location>
        <topology evidence="1">Multi-pass membrane protein</topology>
    </subcellularLocation>
</comment>
<gene>
    <name evidence="7" type="ORF">CARN1_2221</name>
</gene>
<feature type="transmembrane region" description="Helical" evidence="6">
    <location>
        <begin position="232"/>
        <end position="254"/>
    </location>
</feature>
<dbReference type="GO" id="GO:0022857">
    <property type="term" value="F:transmembrane transporter activity"/>
    <property type="evidence" value="ECO:0007669"/>
    <property type="project" value="InterPro"/>
</dbReference>
<evidence type="ECO:0000256" key="1">
    <source>
        <dbReference type="ARBA" id="ARBA00004651"/>
    </source>
</evidence>
<dbReference type="EMBL" id="CABL01000001">
    <property type="protein sequence ID" value="CBH74334.1"/>
    <property type="molecule type" value="Genomic_DNA"/>
</dbReference>
<feature type="transmembrane region" description="Helical" evidence="6">
    <location>
        <begin position="49"/>
        <end position="70"/>
    </location>
</feature>
<protein>
    <submittedName>
        <fullName evidence="7">Putative transport protein (ABC superfamily, membrane)</fullName>
    </submittedName>
</protein>
<evidence type="ECO:0000256" key="3">
    <source>
        <dbReference type="ARBA" id="ARBA00022692"/>
    </source>
</evidence>
<keyword evidence="2" id="KW-1003">Cell membrane</keyword>
<reference evidence="7" key="1">
    <citation type="submission" date="2009-10" db="EMBL/GenBank/DDBJ databases">
        <title>Diversity of trophic interactions inside an arsenic-rich microbial ecosystem.</title>
        <authorList>
            <person name="Bertin P.N."/>
            <person name="Heinrich-Salmeron A."/>
            <person name="Pelletier E."/>
            <person name="Goulhen-Chollet F."/>
            <person name="Arsene-Ploetze F."/>
            <person name="Gallien S."/>
            <person name="Calteau A."/>
            <person name="Vallenet D."/>
            <person name="Casiot C."/>
            <person name="Chane-Woon-Ming B."/>
            <person name="Giloteaux L."/>
            <person name="Barakat M."/>
            <person name="Bonnefoy V."/>
            <person name="Bruneel O."/>
            <person name="Chandler M."/>
            <person name="Cleiss J."/>
            <person name="Duran R."/>
            <person name="Elbaz-Poulichet F."/>
            <person name="Fonknechten N."/>
            <person name="Lauga B."/>
            <person name="Mornico D."/>
            <person name="Ortet P."/>
            <person name="Schaeffer C."/>
            <person name="Siguier P."/>
            <person name="Alexander Thil Smith A."/>
            <person name="Van Dorsselaer A."/>
            <person name="Weissenbach J."/>
            <person name="Medigue C."/>
            <person name="Le Paslier D."/>
        </authorList>
    </citation>
    <scope>NUCLEOTIDE SEQUENCE</scope>
</reference>
<evidence type="ECO:0000256" key="5">
    <source>
        <dbReference type="ARBA" id="ARBA00023136"/>
    </source>
</evidence>
<evidence type="ECO:0000256" key="4">
    <source>
        <dbReference type="ARBA" id="ARBA00022989"/>
    </source>
</evidence>
<comment type="caution">
    <text evidence="7">The sequence shown here is derived from an EMBL/GenBank/DDBJ whole genome shotgun (WGS) entry which is preliminary data.</text>
</comment>
<keyword evidence="3 6" id="KW-0812">Transmembrane</keyword>
<dbReference type="GO" id="GO:0005886">
    <property type="term" value="C:plasma membrane"/>
    <property type="evidence" value="ECO:0007669"/>
    <property type="project" value="UniProtKB-SubCell"/>
</dbReference>
<feature type="transmembrane region" description="Helical" evidence="6">
    <location>
        <begin position="103"/>
        <end position="126"/>
    </location>
</feature>
<accession>E6PCZ9</accession>
<keyword evidence="5 6" id="KW-0472">Membrane</keyword>
<dbReference type="CDD" id="cd06580">
    <property type="entry name" value="TM_PBP1_transp_TpRbsC_like"/>
    <property type="match status" value="1"/>
</dbReference>
<dbReference type="PANTHER" id="PTHR47089">
    <property type="entry name" value="ABC TRANSPORTER, PERMEASE PROTEIN"/>
    <property type="match status" value="1"/>
</dbReference>
<organism evidence="7">
    <name type="scientific">mine drainage metagenome</name>
    <dbReference type="NCBI Taxonomy" id="410659"/>
    <lineage>
        <taxon>unclassified sequences</taxon>
        <taxon>metagenomes</taxon>
        <taxon>ecological metagenomes</taxon>
    </lineage>
</organism>
<dbReference type="AlphaFoldDB" id="E6PCZ9"/>
<evidence type="ECO:0000256" key="6">
    <source>
        <dbReference type="SAM" id="Phobius"/>
    </source>
</evidence>
<feature type="transmembrane region" description="Helical" evidence="6">
    <location>
        <begin position="179"/>
        <end position="203"/>
    </location>
</feature>
<name>E6PCZ9_9ZZZZ</name>
<feature type="transmembrane region" description="Helical" evidence="6">
    <location>
        <begin position="77"/>
        <end position="97"/>
    </location>
</feature>
<feature type="transmembrane region" description="Helical" evidence="6">
    <location>
        <begin position="266"/>
        <end position="292"/>
    </location>
</feature>
<evidence type="ECO:0000256" key="2">
    <source>
        <dbReference type="ARBA" id="ARBA00022475"/>
    </source>
</evidence>
<keyword evidence="4 6" id="KW-1133">Transmembrane helix</keyword>
<dbReference type="InterPro" id="IPR001851">
    <property type="entry name" value="ABC_transp_permease"/>
</dbReference>
<proteinExistence type="predicted"/>
<sequence>MNRESAKALVVGTLGVAAAMSLAMIASHVSPLVGFNAFFYGAFGGKQQIAETLASTTALLFPALGIAIAFRAGLFNIGAEGQLLIGGLLAGWIGTHIEVPPAIAIAAIFLAGAIGGALWGAIAGWLKAARDANEVISTLMLNFIAASLALYLVTGPLRAPDAAGPELSLLPHAYWLPTLLSHTRATIALPIALLAGFALRYVLNNTWFGYRLRAAGEAPEAARRAGISLSSVALWAMAWSGALAGMGGAALVAGELHRFNTQLSPGYGFIAIAVALVGGLEPLAICVAALAFGALESGGLALQAAAGVPKDAIHVIEGLLVFALAARRYLGARGATAR</sequence>